<organism evidence="1 2">
    <name type="scientific">Candidatus Zambryskibacteria bacterium RIFOXYC1_FULL_39_10</name>
    <dbReference type="NCBI Taxonomy" id="1802779"/>
    <lineage>
        <taxon>Bacteria</taxon>
        <taxon>Candidatus Zambryskiibacteriota</taxon>
    </lineage>
</organism>
<gene>
    <name evidence="1" type="ORF">A2431_01710</name>
</gene>
<reference evidence="1 2" key="1">
    <citation type="journal article" date="2016" name="Nat. Commun.">
        <title>Thousands of microbial genomes shed light on interconnected biogeochemical processes in an aquifer system.</title>
        <authorList>
            <person name="Anantharaman K."/>
            <person name="Brown C.T."/>
            <person name="Hug L.A."/>
            <person name="Sharon I."/>
            <person name="Castelle C.J."/>
            <person name="Probst A.J."/>
            <person name="Thomas B.C."/>
            <person name="Singh A."/>
            <person name="Wilkins M.J."/>
            <person name="Karaoz U."/>
            <person name="Brodie E.L."/>
            <person name="Williams K.H."/>
            <person name="Hubbard S.S."/>
            <person name="Banfield J.F."/>
        </authorList>
    </citation>
    <scope>NUCLEOTIDE SEQUENCE [LARGE SCALE GENOMIC DNA]</scope>
</reference>
<evidence type="ECO:0000313" key="2">
    <source>
        <dbReference type="Proteomes" id="UP000177697"/>
    </source>
</evidence>
<dbReference type="EMBL" id="MHWW01000002">
    <property type="protein sequence ID" value="OHB16395.1"/>
    <property type="molecule type" value="Genomic_DNA"/>
</dbReference>
<dbReference type="Proteomes" id="UP000177697">
    <property type="component" value="Unassembled WGS sequence"/>
</dbReference>
<dbReference type="AlphaFoldDB" id="A0A1G2V466"/>
<comment type="caution">
    <text evidence="1">The sequence shown here is derived from an EMBL/GenBank/DDBJ whole genome shotgun (WGS) entry which is preliminary data.</text>
</comment>
<accession>A0A1G2V466</accession>
<sequence length="223" mass="25076">MTTYVVPDGMKRKPTAEEWETLLESRIPELIRRAKAGNLDPDALNSTMQKVIEGELIGVLPAQTKPPILRLISNGKNIVIRATSGEWTIAQATDVFLLGVDPDFTTLGLDVPGEAKPETPVEVYEMTEDGNFKTIFGSFGHELDELCLTQEQVIAFVEDHKDWFRKHGFGTFFLFKVAGKFSVADVRLGDSIRLSIDAYRFWHDFVWGGGYHHRLVVPRVSKP</sequence>
<protein>
    <submittedName>
        <fullName evidence="1">Uncharacterized protein</fullName>
    </submittedName>
</protein>
<proteinExistence type="predicted"/>
<evidence type="ECO:0000313" key="1">
    <source>
        <dbReference type="EMBL" id="OHB16395.1"/>
    </source>
</evidence>
<name>A0A1G2V466_9BACT</name>